<gene>
    <name evidence="3" type="ORF">Sradi_6821300</name>
</gene>
<dbReference type="PANTHER" id="PTHR31087">
    <property type="match status" value="1"/>
</dbReference>
<name>A0AAW2JSR3_SESRA</name>
<reference evidence="3" key="2">
    <citation type="journal article" date="2024" name="Plant">
        <title>Genomic evolution and insights into agronomic trait innovations of Sesamum species.</title>
        <authorList>
            <person name="Miao H."/>
            <person name="Wang L."/>
            <person name="Qu L."/>
            <person name="Liu H."/>
            <person name="Sun Y."/>
            <person name="Le M."/>
            <person name="Wang Q."/>
            <person name="Wei S."/>
            <person name="Zheng Y."/>
            <person name="Lin W."/>
            <person name="Duan Y."/>
            <person name="Cao H."/>
            <person name="Xiong S."/>
            <person name="Wang X."/>
            <person name="Wei L."/>
            <person name="Li C."/>
            <person name="Ma Q."/>
            <person name="Ju M."/>
            <person name="Zhao R."/>
            <person name="Li G."/>
            <person name="Mu C."/>
            <person name="Tian Q."/>
            <person name="Mei H."/>
            <person name="Zhang T."/>
            <person name="Gao T."/>
            <person name="Zhang H."/>
        </authorList>
    </citation>
    <scope>NUCLEOTIDE SEQUENCE</scope>
    <source>
        <strain evidence="3">G02</strain>
    </source>
</reference>
<protein>
    <submittedName>
        <fullName evidence="3">Protein LURP-one-related 11</fullName>
    </submittedName>
</protein>
<accession>A0AAW2JSR3</accession>
<reference evidence="3" key="1">
    <citation type="submission" date="2020-06" db="EMBL/GenBank/DDBJ databases">
        <authorList>
            <person name="Li T."/>
            <person name="Hu X."/>
            <person name="Zhang T."/>
            <person name="Song X."/>
            <person name="Zhang H."/>
            <person name="Dai N."/>
            <person name="Sheng W."/>
            <person name="Hou X."/>
            <person name="Wei L."/>
        </authorList>
    </citation>
    <scope>NUCLEOTIDE SEQUENCE</scope>
    <source>
        <strain evidence="3">G02</strain>
        <tissue evidence="3">Leaf</tissue>
    </source>
</reference>
<comment type="similarity">
    <text evidence="1">Belongs to the LOR family.</text>
</comment>
<feature type="compositionally biased region" description="Polar residues" evidence="2">
    <location>
        <begin position="336"/>
        <end position="351"/>
    </location>
</feature>
<dbReference type="Pfam" id="PF04525">
    <property type="entry name" value="LOR"/>
    <property type="match status" value="1"/>
</dbReference>
<dbReference type="PROSITE" id="PS51257">
    <property type="entry name" value="PROKAR_LIPOPROTEIN"/>
    <property type="match status" value="1"/>
</dbReference>
<proteinExistence type="inferred from homology"/>
<feature type="region of interest" description="Disordered" evidence="2">
    <location>
        <begin position="319"/>
        <end position="372"/>
    </location>
</feature>
<dbReference type="PANTHER" id="PTHR31087:SF153">
    <property type="entry name" value="PROTEIN LURP-ONE-RELATED 11"/>
    <property type="match status" value="1"/>
</dbReference>
<evidence type="ECO:0000313" key="3">
    <source>
        <dbReference type="EMBL" id="KAL0297692.1"/>
    </source>
</evidence>
<dbReference type="SUPFAM" id="SSF54518">
    <property type="entry name" value="Tubby C-terminal domain-like"/>
    <property type="match status" value="1"/>
</dbReference>
<sequence>MAKVHPTTSTISSSCHENSSSEREVFTVWMKSLVISSNGCTVFNSKGEIVFRVDNYQTRCSREVLLMDYNGRVLFSIKRKKSLIFRSWEGYKWTNSELDHGEEEWFKVRKKFKLFSRGISSCHVILGCNKTGGHCSYKVVGLEGKPTMKITDCTGRVLAEVMQKQSSGGVSLGDDVLSLMVEPQIDQSLIMALVIVYAMINHKLCFEELVTARDKIVPNCCAGAVLEVVGCEGPATEELPCISRIITIMSVIISSRWPIQSSVAGFGGGGGYGDVYVRLEKWASKLRPNTRPLFLPPTAASHICCSVIAIDASDSTGENQPINYLPPPSARFSRLPPSSCSSGRTPPSAWTANRALPPVEEGSPGDERLGSPPNWPYSLRTLAGSPRWPYACNCSQISLASHSGLTRLDRATEKVFRMYFQANMWKSRNMESSSQSHQ</sequence>
<dbReference type="InterPro" id="IPR007612">
    <property type="entry name" value="LOR"/>
</dbReference>
<dbReference type="Gene3D" id="2.40.160.200">
    <property type="entry name" value="LURP1-related"/>
    <property type="match status" value="1"/>
</dbReference>
<dbReference type="InterPro" id="IPR038595">
    <property type="entry name" value="LOR_sf"/>
</dbReference>
<dbReference type="AlphaFoldDB" id="A0AAW2JSR3"/>
<evidence type="ECO:0000256" key="2">
    <source>
        <dbReference type="SAM" id="MobiDB-lite"/>
    </source>
</evidence>
<organism evidence="3">
    <name type="scientific">Sesamum radiatum</name>
    <name type="common">Black benniseed</name>
    <dbReference type="NCBI Taxonomy" id="300843"/>
    <lineage>
        <taxon>Eukaryota</taxon>
        <taxon>Viridiplantae</taxon>
        <taxon>Streptophyta</taxon>
        <taxon>Embryophyta</taxon>
        <taxon>Tracheophyta</taxon>
        <taxon>Spermatophyta</taxon>
        <taxon>Magnoliopsida</taxon>
        <taxon>eudicotyledons</taxon>
        <taxon>Gunneridae</taxon>
        <taxon>Pentapetalae</taxon>
        <taxon>asterids</taxon>
        <taxon>lamiids</taxon>
        <taxon>Lamiales</taxon>
        <taxon>Pedaliaceae</taxon>
        <taxon>Sesamum</taxon>
    </lineage>
</organism>
<comment type="caution">
    <text evidence="3">The sequence shown here is derived from an EMBL/GenBank/DDBJ whole genome shotgun (WGS) entry which is preliminary data.</text>
</comment>
<evidence type="ECO:0000256" key="1">
    <source>
        <dbReference type="ARBA" id="ARBA00005437"/>
    </source>
</evidence>
<dbReference type="InterPro" id="IPR025659">
    <property type="entry name" value="Tubby-like_C"/>
</dbReference>
<dbReference type="EMBL" id="JACGWJ010000032">
    <property type="protein sequence ID" value="KAL0297692.1"/>
    <property type="molecule type" value="Genomic_DNA"/>
</dbReference>